<organism evidence="2 3">
    <name type="scientific">Actinomadura alba</name>
    <dbReference type="NCBI Taxonomy" id="406431"/>
    <lineage>
        <taxon>Bacteria</taxon>
        <taxon>Bacillati</taxon>
        <taxon>Actinomycetota</taxon>
        <taxon>Actinomycetes</taxon>
        <taxon>Streptosporangiales</taxon>
        <taxon>Thermomonosporaceae</taxon>
        <taxon>Actinomadura</taxon>
    </lineage>
</organism>
<dbReference type="EMBL" id="JABVEC010000065">
    <property type="protein sequence ID" value="MBC6471276.1"/>
    <property type="molecule type" value="Genomic_DNA"/>
</dbReference>
<reference evidence="2 3" key="1">
    <citation type="submission" date="2020-06" db="EMBL/GenBank/DDBJ databases">
        <title>Actinomadura xiongansis sp. nov., isolated from soil of Baiyangdian.</title>
        <authorList>
            <person name="Zhang X."/>
        </authorList>
    </citation>
    <scope>NUCLEOTIDE SEQUENCE [LARGE SCALE GENOMIC DNA]</scope>
    <source>
        <strain evidence="2 3">HBUM206468</strain>
    </source>
</reference>
<feature type="compositionally biased region" description="Basic and acidic residues" evidence="1">
    <location>
        <begin position="26"/>
        <end position="57"/>
    </location>
</feature>
<accession>A0ABR7M2L3</accession>
<keyword evidence="3" id="KW-1185">Reference proteome</keyword>
<evidence type="ECO:0000256" key="1">
    <source>
        <dbReference type="SAM" id="MobiDB-lite"/>
    </source>
</evidence>
<name>A0ABR7M2L3_9ACTN</name>
<proteinExistence type="predicted"/>
<dbReference type="RefSeq" id="WP_187248316.1">
    <property type="nucleotide sequence ID" value="NZ_BAAAOK010000029.1"/>
</dbReference>
<evidence type="ECO:0000313" key="2">
    <source>
        <dbReference type="EMBL" id="MBC6471276.1"/>
    </source>
</evidence>
<feature type="region of interest" description="Disordered" evidence="1">
    <location>
        <begin position="1"/>
        <end position="57"/>
    </location>
</feature>
<gene>
    <name evidence="2" type="ORF">HKK74_38205</name>
</gene>
<dbReference type="Proteomes" id="UP000805614">
    <property type="component" value="Unassembled WGS sequence"/>
</dbReference>
<feature type="compositionally biased region" description="Low complexity" evidence="1">
    <location>
        <begin position="7"/>
        <end position="25"/>
    </location>
</feature>
<protein>
    <submittedName>
        <fullName evidence="2">Uncharacterized protein</fullName>
    </submittedName>
</protein>
<sequence length="131" mass="13901">MPEIVKPGAAEPGPVEESAEAAGEVGRVEGTTDRFGEDQAERSSATRHDPASETAESRDVLLSTAAHLLPVASSRLKIPKTLAVEFGWSWWSAVRSRPLAPCAGCAGEPESLSECGQLFVLAGVWRSWVQA</sequence>
<evidence type="ECO:0000313" key="3">
    <source>
        <dbReference type="Proteomes" id="UP000805614"/>
    </source>
</evidence>
<comment type="caution">
    <text evidence="2">The sequence shown here is derived from an EMBL/GenBank/DDBJ whole genome shotgun (WGS) entry which is preliminary data.</text>
</comment>